<evidence type="ECO:0000313" key="2">
    <source>
        <dbReference type="EMBL" id="TKF28923.1"/>
    </source>
</evidence>
<evidence type="ECO:0000313" key="3">
    <source>
        <dbReference type="Proteomes" id="UP000305234"/>
    </source>
</evidence>
<reference evidence="3 4" key="1">
    <citation type="submission" date="2019-04" db="EMBL/GenBank/DDBJ databases">
        <title>A reverse ecology approach based on a biological definition of microbial populations.</title>
        <authorList>
            <person name="Arevalo P."/>
            <person name="Vaninsberghe D."/>
            <person name="Elsherbini J."/>
            <person name="Gore J."/>
            <person name="Polz M."/>
        </authorList>
    </citation>
    <scope>NUCLEOTIDE SEQUENCE [LARGE SCALE GENOMIC DNA]</scope>
    <source>
        <strain evidence="1 3">10N.261.46.E4</strain>
        <strain evidence="2 4">10N.261.46.F4</strain>
    </source>
</reference>
<dbReference type="Proteomes" id="UP000305234">
    <property type="component" value="Unassembled WGS sequence"/>
</dbReference>
<dbReference type="EMBL" id="SYUW01000050">
    <property type="protein sequence ID" value="TKF23737.1"/>
    <property type="molecule type" value="Genomic_DNA"/>
</dbReference>
<accession>A0A4U1WQE7</accession>
<name>A0A4U1WQE7_9VIBR</name>
<comment type="caution">
    <text evidence="2">The sequence shown here is derived from an EMBL/GenBank/DDBJ whole genome shotgun (WGS) entry which is preliminary data.</text>
</comment>
<protein>
    <submittedName>
        <fullName evidence="2">Uncharacterized protein</fullName>
    </submittedName>
</protein>
<evidence type="ECO:0000313" key="4">
    <source>
        <dbReference type="Proteomes" id="UP000307574"/>
    </source>
</evidence>
<dbReference type="EMBL" id="SYUV01000062">
    <property type="protein sequence ID" value="TKF28923.1"/>
    <property type="molecule type" value="Genomic_DNA"/>
</dbReference>
<evidence type="ECO:0000313" key="1">
    <source>
        <dbReference type="EMBL" id="TKF23737.1"/>
    </source>
</evidence>
<sequence>MGKIIQSIYASKLKMNLEVAVNEAQHRKGGNNYTKLTAQLICLLQGLNISRSFHKPYLQVTLRWFLLGSLSINVGKYVMKSTLIGVL</sequence>
<organism evidence="2 4">
    <name type="scientific">Vibrio kanaloae</name>
    <dbReference type="NCBI Taxonomy" id="170673"/>
    <lineage>
        <taxon>Bacteria</taxon>
        <taxon>Pseudomonadati</taxon>
        <taxon>Pseudomonadota</taxon>
        <taxon>Gammaproteobacteria</taxon>
        <taxon>Vibrionales</taxon>
        <taxon>Vibrionaceae</taxon>
        <taxon>Vibrio</taxon>
    </lineage>
</organism>
<dbReference type="Proteomes" id="UP000307574">
    <property type="component" value="Unassembled WGS sequence"/>
</dbReference>
<gene>
    <name evidence="2" type="ORF">FCV50_17210</name>
    <name evidence="1" type="ORF">FCV52_17280</name>
</gene>
<proteinExistence type="predicted"/>
<dbReference type="AlphaFoldDB" id="A0A4U1WQE7"/>